<evidence type="ECO:0000313" key="1">
    <source>
        <dbReference type="EMBL" id="CDW90279.1"/>
    </source>
</evidence>
<protein>
    <submittedName>
        <fullName evidence="1">Uncharacterized protein</fullName>
    </submittedName>
</protein>
<sequence length="174" mass="20765">MKKMMLIKRRKNRQLALIDLKFLIIKPWSYKVNFIKPIILQLLPSYYITINSDQEISLISNIMRNKYKQGLDKELNPQNIVFKLFVQNYQVLVLTSLGVALYSLVQVCQQNEEMLNETEVDVIAYCLKERCEKPRYGQMEREIKGPKFIRSRIQVPLKMVYYHIQFIMVTQIKI</sequence>
<dbReference type="InParanoid" id="A0A078B791"/>
<name>A0A078B791_STYLE</name>
<dbReference type="EMBL" id="CCKQ01018322">
    <property type="protein sequence ID" value="CDW90279.1"/>
    <property type="molecule type" value="Genomic_DNA"/>
</dbReference>
<proteinExistence type="predicted"/>
<organism evidence="1 2">
    <name type="scientific">Stylonychia lemnae</name>
    <name type="common">Ciliate</name>
    <dbReference type="NCBI Taxonomy" id="5949"/>
    <lineage>
        <taxon>Eukaryota</taxon>
        <taxon>Sar</taxon>
        <taxon>Alveolata</taxon>
        <taxon>Ciliophora</taxon>
        <taxon>Intramacronucleata</taxon>
        <taxon>Spirotrichea</taxon>
        <taxon>Stichotrichia</taxon>
        <taxon>Sporadotrichida</taxon>
        <taxon>Oxytrichidae</taxon>
        <taxon>Stylonychinae</taxon>
        <taxon>Stylonychia</taxon>
    </lineage>
</organism>
<keyword evidence="2" id="KW-1185">Reference proteome</keyword>
<evidence type="ECO:0000313" key="2">
    <source>
        <dbReference type="Proteomes" id="UP000039865"/>
    </source>
</evidence>
<dbReference type="AlphaFoldDB" id="A0A078B791"/>
<accession>A0A078B791</accession>
<gene>
    <name evidence="1" type="primary">Contig14149.g15077</name>
    <name evidence="1" type="ORF">STYLEM_19421</name>
</gene>
<dbReference type="Proteomes" id="UP000039865">
    <property type="component" value="Unassembled WGS sequence"/>
</dbReference>
<reference evidence="1 2" key="1">
    <citation type="submission" date="2014-06" db="EMBL/GenBank/DDBJ databases">
        <authorList>
            <person name="Swart Estienne"/>
        </authorList>
    </citation>
    <scope>NUCLEOTIDE SEQUENCE [LARGE SCALE GENOMIC DNA]</scope>
    <source>
        <strain evidence="1 2">130c</strain>
    </source>
</reference>